<feature type="chain" id="PRO_5002161399" evidence="1">
    <location>
        <begin position="20"/>
        <end position="219"/>
    </location>
</feature>
<reference evidence="2 3" key="1">
    <citation type="submission" date="2014-07" db="EMBL/GenBank/DDBJ databases">
        <title>Unique and conserved regions in Vibrio harveyi and related species in comparison with the shrimp pathogen Vibrio harveyi CAIM 1792.</title>
        <authorList>
            <person name="Espinoza-Valles I."/>
            <person name="Vora G."/>
            <person name="Leekitcharoenphon P."/>
            <person name="Ussery D."/>
            <person name="Hoj L."/>
            <person name="Gomez-Gil B."/>
        </authorList>
    </citation>
    <scope>NUCLEOTIDE SEQUENCE [LARGE SCALE GENOMIC DNA]</scope>
    <source>
        <strain evidence="3">CAIM 1854 / LMG 25443</strain>
    </source>
</reference>
<dbReference type="Proteomes" id="UP000031586">
    <property type="component" value="Unassembled WGS sequence"/>
</dbReference>
<comment type="caution">
    <text evidence="2">The sequence shown here is derived from an EMBL/GenBank/DDBJ whole genome shotgun (WGS) entry which is preliminary data.</text>
</comment>
<keyword evidence="1" id="KW-0732">Signal</keyword>
<dbReference type="AlphaFoldDB" id="A0A0C1Z954"/>
<dbReference type="RefSeq" id="WP_020195148.1">
    <property type="nucleotide sequence ID" value="NZ_BAOH01000012.1"/>
</dbReference>
<evidence type="ECO:0000313" key="2">
    <source>
        <dbReference type="EMBL" id="KIF52694.1"/>
    </source>
</evidence>
<feature type="signal peptide" evidence="1">
    <location>
        <begin position="1"/>
        <end position="19"/>
    </location>
</feature>
<dbReference type="EMBL" id="JPRD01000020">
    <property type="protein sequence ID" value="KIF52694.1"/>
    <property type="molecule type" value="Genomic_DNA"/>
</dbReference>
<evidence type="ECO:0000256" key="1">
    <source>
        <dbReference type="SAM" id="SignalP"/>
    </source>
</evidence>
<organism evidence="2 3">
    <name type="scientific">Vibrio owensii CAIM 1854 = LMG 25443</name>
    <dbReference type="NCBI Taxonomy" id="1229493"/>
    <lineage>
        <taxon>Bacteria</taxon>
        <taxon>Pseudomonadati</taxon>
        <taxon>Pseudomonadota</taxon>
        <taxon>Gammaproteobacteria</taxon>
        <taxon>Vibrionales</taxon>
        <taxon>Vibrionaceae</taxon>
        <taxon>Vibrio</taxon>
    </lineage>
</organism>
<sequence length="219" mass="24328">MKKLILLSTLAVASFSSLAADYGVELAWNTNDSEQVLKTLPEQKVAFSQLIEQGDVKDMFVLPSSIDGKPVQILRFVLSADNEAEVATKLQDLPMYQQDLVKIASIQPLGAKWLDNTPESDNYSVTLRWKEGIEALEMDRVLGVDLQRVISLNNSGLVTSSYINTQVLDNGVERPIYSVAVLAKDAQQAQNLMYSFEAVQLGYATFEIEYLGKKLDMKS</sequence>
<name>A0A0C1Z954_9VIBR</name>
<accession>A0A0C1Z954</accession>
<protein>
    <submittedName>
        <fullName evidence="2">Uncharacterized protein</fullName>
    </submittedName>
</protein>
<evidence type="ECO:0000313" key="3">
    <source>
        <dbReference type="Proteomes" id="UP000031586"/>
    </source>
</evidence>
<dbReference type="PATRIC" id="fig|1229493.5.peg.1881"/>
<gene>
    <name evidence="2" type="ORF">H735_13705</name>
</gene>
<proteinExistence type="predicted"/>